<dbReference type="EMBL" id="PQXN01000283">
    <property type="protein sequence ID" value="TGO47304.1"/>
    <property type="molecule type" value="Genomic_DNA"/>
</dbReference>
<feature type="compositionally biased region" description="Polar residues" evidence="1">
    <location>
        <begin position="42"/>
        <end position="59"/>
    </location>
</feature>
<keyword evidence="3" id="KW-1185">Reference proteome</keyword>
<feature type="compositionally biased region" description="Polar residues" evidence="1">
    <location>
        <begin position="763"/>
        <end position="782"/>
    </location>
</feature>
<feature type="compositionally biased region" description="Polar residues" evidence="1">
    <location>
        <begin position="872"/>
        <end position="881"/>
    </location>
</feature>
<feature type="compositionally biased region" description="Basic residues" evidence="1">
    <location>
        <begin position="192"/>
        <end position="205"/>
    </location>
</feature>
<feature type="compositionally biased region" description="Basic and acidic residues" evidence="1">
    <location>
        <begin position="8"/>
        <end position="17"/>
    </location>
</feature>
<feature type="compositionally biased region" description="Acidic residues" evidence="1">
    <location>
        <begin position="624"/>
        <end position="633"/>
    </location>
</feature>
<evidence type="ECO:0000256" key="1">
    <source>
        <dbReference type="SAM" id="MobiDB-lite"/>
    </source>
</evidence>
<protein>
    <submittedName>
        <fullName evidence="2">Uncharacterized protein</fullName>
    </submittedName>
</protein>
<name>A0A4Z1HE40_9HELO</name>
<reference evidence="2 3" key="1">
    <citation type="submission" date="2017-12" db="EMBL/GenBank/DDBJ databases">
        <title>Comparative genomics of Botrytis spp.</title>
        <authorList>
            <person name="Valero-Jimenez C.A."/>
            <person name="Tapia P."/>
            <person name="Veloso J."/>
            <person name="Silva-Moreno E."/>
            <person name="Staats M."/>
            <person name="Valdes J.H."/>
            <person name="Van Kan J.A.L."/>
        </authorList>
    </citation>
    <scope>NUCLEOTIDE SEQUENCE [LARGE SCALE GENOMIC DNA]</scope>
    <source>
        <strain evidence="2 3">MUCL11595</strain>
    </source>
</reference>
<dbReference type="OrthoDB" id="3552116at2759"/>
<evidence type="ECO:0000313" key="3">
    <source>
        <dbReference type="Proteomes" id="UP000297527"/>
    </source>
</evidence>
<dbReference type="Proteomes" id="UP000297527">
    <property type="component" value="Unassembled WGS sequence"/>
</dbReference>
<feature type="compositionally biased region" description="Acidic residues" evidence="1">
    <location>
        <begin position="788"/>
        <end position="798"/>
    </location>
</feature>
<sequence length="987" mass="108401">MAPPHASGTKDDQDKSSNRKGASIRNKKASGVNKPSGRKTRASGQMVSGPRNSKSNTTPAPHAKSSRLSEGPASEISQDDSLEGESSTRTSIPRAATRQPIPPPVHSNQGEYVESPQLTSFTEDSPVAQHLRMRDWDLNGAHNLTSREQLEHKAYKADRAKILREEEISRRRTAIHPEPEPIRNTPNVIQARRQKRAHGSSRPRPKSTGPQPLSAAVMASLAAEKAKYKEEELAAKRQYIDEHNGGGWDNEDYEEVGLRGGRSEKGAVTPTSSPVLSSQSRTDSESTVSGDSPVEATGPTMASASRPVEAAYSLAHSDLASQPPSEHDDAPVDFDGSAMSAVAESVTPPSPRSLLTAGSLGNGRGKAVAVDEDEESTEDPTSDDDITDHYRDSIHTNGQSTMALSSHGPVEREAKKMPPGHIAIGEETHSQAQILVGAPQPEALTITIRTEKRDEHDVIIARALVTHKYTKGMNWANAKDVKCLNKWRSQILVRAFKAKHERRWKYTLSEMNALCHFLETQLAAPGVDGLMTNVDWAWVTTNYNDFFHGKRQCAGELYASASYTGDDGKKTSAAGQPMKDDRDAPFRSEIALKNQIYHFRDQRAVDLVKNSRGVRPWNGPQEPAGDEPQEDAENIPSVFPSERSSPSSNGPLKKLIFKFGNGSKVTLENKKRTNDESQTDEEMFPPSKKTKMSGPSHLRGGSGNIGEGSESNFDYSEDAAPLIHYQGRELRSDSPFRQGSPSQTARAFSNAQRVLGQGRTAHGVNNQPMIAQSTSLSRSQQGSREIEESYDDDSDDECTSSSHKANVRPRLPQEAQFLPVYSQACHPLPVVRHPLVDAQGIRRRPRPRRPLNIDAPQRHLLPNGPLLPAQHGSPQTAPTSNNKKRARDDGTADMGNNNQPFPSKRSKLQDQDQEDDQDEDEDQQDPIAGGPNQIFLALFLHNSSVANREAALRLRLRAPMRGPQVVTRTLRQTEPRLPTLDDYFAED</sequence>
<proteinExistence type="predicted"/>
<accession>A0A4Z1HE40</accession>
<gene>
    <name evidence="2" type="ORF">BCON_0284g00060</name>
</gene>
<feature type="region of interest" description="Disordered" evidence="1">
    <location>
        <begin position="1"/>
        <end position="126"/>
    </location>
</feature>
<dbReference type="AlphaFoldDB" id="A0A4Z1HE40"/>
<feature type="compositionally biased region" description="Acidic residues" evidence="1">
    <location>
        <begin position="911"/>
        <end position="924"/>
    </location>
</feature>
<feature type="region of interest" description="Disordered" evidence="1">
    <location>
        <begin position="242"/>
        <end position="304"/>
    </location>
</feature>
<comment type="caution">
    <text evidence="2">The sequence shown here is derived from an EMBL/GenBank/DDBJ whole genome shotgun (WGS) entry which is preliminary data.</text>
</comment>
<feature type="compositionally biased region" description="Polar residues" evidence="1">
    <location>
        <begin position="106"/>
        <end position="123"/>
    </location>
</feature>
<feature type="region of interest" description="Disordered" evidence="1">
    <location>
        <begin position="611"/>
        <end position="810"/>
    </location>
</feature>
<feature type="compositionally biased region" description="Polar residues" evidence="1">
    <location>
        <begin position="395"/>
        <end position="404"/>
    </location>
</feature>
<feature type="compositionally biased region" description="Low complexity" evidence="1">
    <location>
        <begin position="636"/>
        <end position="651"/>
    </location>
</feature>
<feature type="compositionally biased region" description="Acidic residues" evidence="1">
    <location>
        <begin position="370"/>
        <end position="386"/>
    </location>
</feature>
<evidence type="ECO:0000313" key="2">
    <source>
        <dbReference type="EMBL" id="TGO47304.1"/>
    </source>
</evidence>
<feature type="region of interest" description="Disordered" evidence="1">
    <location>
        <begin position="341"/>
        <end position="415"/>
    </location>
</feature>
<organism evidence="2 3">
    <name type="scientific">Botryotinia convoluta</name>
    <dbReference type="NCBI Taxonomy" id="54673"/>
    <lineage>
        <taxon>Eukaryota</taxon>
        <taxon>Fungi</taxon>
        <taxon>Dikarya</taxon>
        <taxon>Ascomycota</taxon>
        <taxon>Pezizomycotina</taxon>
        <taxon>Leotiomycetes</taxon>
        <taxon>Helotiales</taxon>
        <taxon>Sclerotiniaceae</taxon>
        <taxon>Botryotinia</taxon>
    </lineage>
</organism>
<feature type="compositionally biased region" description="Polar residues" evidence="1">
    <location>
        <begin position="735"/>
        <end position="752"/>
    </location>
</feature>
<feature type="region of interest" description="Disordered" evidence="1">
    <location>
        <begin position="839"/>
        <end position="930"/>
    </location>
</feature>
<feature type="compositionally biased region" description="Polar residues" evidence="1">
    <location>
        <begin position="269"/>
        <end position="290"/>
    </location>
</feature>
<feature type="region of interest" description="Disordered" evidence="1">
    <location>
        <begin position="175"/>
        <end position="213"/>
    </location>
</feature>